<dbReference type="EC" id="2.3.1.266" evidence="5"/>
<dbReference type="NCBIfam" id="TIGR01575">
    <property type="entry name" value="rimI"/>
    <property type="match status" value="1"/>
</dbReference>
<dbReference type="PANTHER" id="PTHR42919">
    <property type="entry name" value="N-ALPHA-ACETYLTRANSFERASE"/>
    <property type="match status" value="1"/>
</dbReference>
<dbReference type="KEGG" id="aun:AWM73_00880"/>
<evidence type="ECO:0000256" key="3">
    <source>
        <dbReference type="SAM" id="MobiDB-lite"/>
    </source>
</evidence>
<dbReference type="GO" id="GO:0005840">
    <property type="term" value="C:ribosome"/>
    <property type="evidence" value="ECO:0007669"/>
    <property type="project" value="UniProtKB-KW"/>
</dbReference>
<dbReference type="PROSITE" id="PS51186">
    <property type="entry name" value="GNAT"/>
    <property type="match status" value="1"/>
</dbReference>
<sequence>MWKECFDRWLFQLGNKITQLFADEPGQALSQQIDLDKSTLTYGLDQELDLAISDSEWIDQMVALERAAYDGHQMWSKKDIYNDMLYHPSTFYLQAFKEKELLAFVGCRRDKESIHISNLAVLPSYQSLGIGSKLLDLVKHLAPDLERHAITLEVRLSNEGAQKFYLREGFKATGKMERYYRDNHEDALTLTWQDDAHQVAQEDEANHSLPPTRGQAHPQD</sequence>
<evidence type="ECO:0000256" key="2">
    <source>
        <dbReference type="ARBA" id="ARBA00023315"/>
    </source>
</evidence>
<keyword evidence="2 5" id="KW-0012">Acyltransferase</keyword>
<dbReference type="EMBL" id="JAOTML010000004">
    <property type="protein sequence ID" value="MCY3053244.1"/>
    <property type="molecule type" value="Genomic_DNA"/>
</dbReference>
<keyword evidence="8" id="KW-1185">Reference proteome</keyword>
<dbReference type="GO" id="GO:0008999">
    <property type="term" value="F:protein-N-terminal-alanine acetyltransferase activity"/>
    <property type="evidence" value="ECO:0007669"/>
    <property type="project" value="UniProtKB-EC"/>
</dbReference>
<dbReference type="Proteomes" id="UP000594771">
    <property type="component" value="Chromosome"/>
</dbReference>
<evidence type="ECO:0000259" key="4">
    <source>
        <dbReference type="PROSITE" id="PS51186"/>
    </source>
</evidence>
<proteinExistence type="predicted"/>
<evidence type="ECO:0000313" key="8">
    <source>
        <dbReference type="Proteomes" id="UP001069145"/>
    </source>
</evidence>
<dbReference type="GeneID" id="35768513"/>
<evidence type="ECO:0000256" key="1">
    <source>
        <dbReference type="ARBA" id="ARBA00022679"/>
    </source>
</evidence>
<protein>
    <submittedName>
        <fullName evidence="6">Ribosomal protein S18-alanine N-acetyltransferase</fullName>
        <ecNumber evidence="5">2.3.1.266</ecNumber>
    </submittedName>
</protein>
<evidence type="ECO:0000313" key="6">
    <source>
        <dbReference type="EMBL" id="QPS01528.1"/>
    </source>
</evidence>
<evidence type="ECO:0000313" key="7">
    <source>
        <dbReference type="Proteomes" id="UP000594771"/>
    </source>
</evidence>
<dbReference type="InterPro" id="IPR051556">
    <property type="entry name" value="N-term/lysine_N-AcTrnsfr"/>
</dbReference>
<keyword evidence="6" id="KW-0689">Ribosomal protein</keyword>
<dbReference type="SUPFAM" id="SSF55729">
    <property type="entry name" value="Acyl-CoA N-acyltransferases (Nat)"/>
    <property type="match status" value="1"/>
</dbReference>
<dbReference type="OrthoDB" id="9794566at2"/>
<dbReference type="PANTHER" id="PTHR42919:SF8">
    <property type="entry name" value="N-ALPHA-ACETYLTRANSFERASE 50"/>
    <property type="match status" value="1"/>
</dbReference>
<dbReference type="AlphaFoldDB" id="A0A109RE78"/>
<dbReference type="EMBL" id="CP065662">
    <property type="protein sequence ID" value="QPS01528.1"/>
    <property type="molecule type" value="Genomic_DNA"/>
</dbReference>
<organism evidence="6 7">
    <name type="scientific">Aerococcus urinae</name>
    <dbReference type="NCBI Taxonomy" id="1376"/>
    <lineage>
        <taxon>Bacteria</taxon>
        <taxon>Bacillati</taxon>
        <taxon>Bacillota</taxon>
        <taxon>Bacilli</taxon>
        <taxon>Lactobacillales</taxon>
        <taxon>Aerococcaceae</taxon>
        <taxon>Aerococcus</taxon>
    </lineage>
</organism>
<dbReference type="CDD" id="cd04301">
    <property type="entry name" value="NAT_SF"/>
    <property type="match status" value="1"/>
</dbReference>
<dbReference type="RefSeq" id="WP_060777649.1">
    <property type="nucleotide sequence ID" value="NZ_CAJHLF010000001.1"/>
</dbReference>
<reference evidence="6 7" key="1">
    <citation type="submission" date="2020-12" db="EMBL/GenBank/DDBJ databases">
        <title>FDA dAtabase for Regulatory Grade micrObial Sequences (FDA-ARGOS): Supporting development and validation of Infectious Disease Dx tests.</title>
        <authorList>
            <person name="Sproer C."/>
            <person name="Gronow S."/>
            <person name="Severitt S."/>
            <person name="Schroder I."/>
            <person name="Tallon L."/>
            <person name="Sadzewicz L."/>
            <person name="Zhao X."/>
            <person name="Boylan J."/>
            <person name="Ott S."/>
            <person name="Bowen H."/>
            <person name="Vavikolanu K."/>
            <person name="Mehta A."/>
            <person name="Aluvathingal J."/>
            <person name="Nadendla S."/>
            <person name="Lowell S."/>
            <person name="Myers T."/>
            <person name="Yan Y."/>
            <person name="Sichtig H."/>
        </authorList>
    </citation>
    <scope>NUCLEOTIDE SEQUENCE [LARGE SCALE GENOMIC DNA]</scope>
    <source>
        <strain evidence="6 7">FDAARGOS_911</strain>
    </source>
</reference>
<name>A0A109RE78_9LACT</name>
<reference evidence="5" key="2">
    <citation type="submission" date="2022-09" db="EMBL/GenBank/DDBJ databases">
        <title>Aerococcus urinae taxonomy study.</title>
        <authorList>
            <person name="Christensen J."/>
            <person name="Senneby E."/>
        </authorList>
    </citation>
    <scope>NUCLEOTIDE SEQUENCE</scope>
    <source>
        <strain evidence="5">NLD-066-U95</strain>
    </source>
</reference>
<accession>A0A109RE78</accession>
<dbReference type="InterPro" id="IPR006464">
    <property type="entry name" value="AcTrfase_RimI/Ard1"/>
</dbReference>
<keyword evidence="1 6" id="KW-0808">Transferase</keyword>
<dbReference type="Pfam" id="PF00583">
    <property type="entry name" value="Acetyltransf_1"/>
    <property type="match status" value="1"/>
</dbReference>
<gene>
    <name evidence="6" type="primary">rimI</name>
    <name evidence="6" type="ORF">I6G68_00135</name>
    <name evidence="5" type="ORF">ODY43_04490</name>
</gene>
<dbReference type="InterPro" id="IPR000182">
    <property type="entry name" value="GNAT_dom"/>
</dbReference>
<dbReference type="Proteomes" id="UP001069145">
    <property type="component" value="Unassembled WGS sequence"/>
</dbReference>
<keyword evidence="6" id="KW-0687">Ribonucleoprotein</keyword>
<feature type="domain" description="N-acetyltransferase" evidence="4">
    <location>
        <begin position="48"/>
        <end position="195"/>
    </location>
</feature>
<evidence type="ECO:0000313" key="5">
    <source>
        <dbReference type="EMBL" id="MCY3053244.1"/>
    </source>
</evidence>
<feature type="region of interest" description="Disordered" evidence="3">
    <location>
        <begin position="201"/>
        <end position="220"/>
    </location>
</feature>
<dbReference type="InterPro" id="IPR016181">
    <property type="entry name" value="Acyl_CoA_acyltransferase"/>
</dbReference>
<dbReference type="Gene3D" id="3.40.630.30">
    <property type="match status" value="1"/>
</dbReference>